<dbReference type="RefSeq" id="WP_283713851.1">
    <property type="nucleotide sequence ID" value="NZ_JASJEW010000007.1"/>
</dbReference>
<dbReference type="Proteomes" id="UP001431693">
    <property type="component" value="Unassembled WGS sequence"/>
</dbReference>
<feature type="region of interest" description="Disordered" evidence="1">
    <location>
        <begin position="1"/>
        <end position="25"/>
    </location>
</feature>
<proteinExistence type="predicted"/>
<name>A0ABT6ZJP5_9ACTN</name>
<protein>
    <submittedName>
        <fullName evidence="2">Uncharacterized protein</fullName>
    </submittedName>
</protein>
<evidence type="ECO:0000313" key="2">
    <source>
        <dbReference type="EMBL" id="MDJ1129117.1"/>
    </source>
</evidence>
<comment type="caution">
    <text evidence="2">The sequence shown here is derived from an EMBL/GenBank/DDBJ whole genome shotgun (WGS) entry which is preliminary data.</text>
</comment>
<reference evidence="2" key="1">
    <citation type="submission" date="2023-05" db="EMBL/GenBank/DDBJ databases">
        <title>[olsenella] sp. nov., isolated from a pig farm feces dump.</title>
        <authorList>
            <person name="Chang Y.-H."/>
        </authorList>
    </citation>
    <scope>NUCLEOTIDE SEQUENCE</scope>
    <source>
        <strain evidence="2">YH-ols2217</strain>
    </source>
</reference>
<evidence type="ECO:0000256" key="1">
    <source>
        <dbReference type="SAM" id="MobiDB-lite"/>
    </source>
</evidence>
<dbReference type="EMBL" id="JASJEX010000002">
    <property type="protein sequence ID" value="MDJ1129117.1"/>
    <property type="molecule type" value="Genomic_DNA"/>
</dbReference>
<feature type="compositionally biased region" description="Basic and acidic residues" evidence="1">
    <location>
        <begin position="1"/>
        <end position="11"/>
    </location>
</feature>
<organism evidence="2 3">
    <name type="scientific">Kribbibacterium absianum</name>
    <dbReference type="NCBI Taxonomy" id="3044210"/>
    <lineage>
        <taxon>Bacteria</taxon>
        <taxon>Bacillati</taxon>
        <taxon>Actinomycetota</taxon>
        <taxon>Coriobacteriia</taxon>
        <taxon>Coriobacteriales</taxon>
        <taxon>Kribbibacteriaceae</taxon>
        <taxon>Kribbibacterium</taxon>
    </lineage>
</organism>
<evidence type="ECO:0000313" key="3">
    <source>
        <dbReference type="Proteomes" id="UP001431693"/>
    </source>
</evidence>
<feature type="compositionally biased region" description="Basic and acidic residues" evidence="1">
    <location>
        <begin position="43"/>
        <end position="58"/>
    </location>
</feature>
<accession>A0ABT6ZJP5</accession>
<sequence length="58" mass="6365">MTELDKKKAEEQAVPADPVTVAEQNANMVAEEVEGALDDLEIDPNRAEDDQLEQDPAK</sequence>
<keyword evidence="3" id="KW-1185">Reference proteome</keyword>
<feature type="region of interest" description="Disordered" evidence="1">
    <location>
        <begin position="37"/>
        <end position="58"/>
    </location>
</feature>
<gene>
    <name evidence="2" type="ORF">QJ043_03335</name>
</gene>